<dbReference type="Gene3D" id="3.40.50.2000">
    <property type="entry name" value="Glycogen Phosphorylase B"/>
    <property type="match status" value="2"/>
</dbReference>
<name>A0A3B0U3W6_9ZZZZ</name>
<gene>
    <name evidence="1" type="ORF">MNBD_BACTEROID01-1041</name>
</gene>
<evidence type="ECO:0000313" key="1">
    <source>
        <dbReference type="EMBL" id="VAW20317.1"/>
    </source>
</evidence>
<dbReference type="PANTHER" id="PTHR12526:SF600">
    <property type="entry name" value="GLYCOSYL TRANSFERASE GROUP 1"/>
    <property type="match status" value="1"/>
</dbReference>
<accession>A0A3B0U3W6</accession>
<proteinExistence type="predicted"/>
<dbReference type="PANTHER" id="PTHR12526">
    <property type="entry name" value="GLYCOSYLTRANSFERASE"/>
    <property type="match status" value="1"/>
</dbReference>
<dbReference type="SUPFAM" id="SSF53756">
    <property type="entry name" value="UDP-Glycosyltransferase/glycogen phosphorylase"/>
    <property type="match status" value="1"/>
</dbReference>
<evidence type="ECO:0008006" key="2">
    <source>
        <dbReference type="Google" id="ProtNLM"/>
    </source>
</evidence>
<dbReference type="AlphaFoldDB" id="A0A3B0U3W6"/>
<reference evidence="1" key="1">
    <citation type="submission" date="2018-06" db="EMBL/GenBank/DDBJ databases">
        <authorList>
            <person name="Zhirakovskaya E."/>
        </authorList>
    </citation>
    <scope>NUCLEOTIDE SEQUENCE</scope>
</reference>
<dbReference type="GO" id="GO:0016757">
    <property type="term" value="F:glycosyltransferase activity"/>
    <property type="evidence" value="ECO:0007669"/>
    <property type="project" value="TreeGrafter"/>
</dbReference>
<dbReference type="Pfam" id="PF13692">
    <property type="entry name" value="Glyco_trans_1_4"/>
    <property type="match status" value="1"/>
</dbReference>
<dbReference type="EMBL" id="UOEP01000117">
    <property type="protein sequence ID" value="VAW20317.1"/>
    <property type="molecule type" value="Genomic_DNA"/>
</dbReference>
<organism evidence="1">
    <name type="scientific">hydrothermal vent metagenome</name>
    <dbReference type="NCBI Taxonomy" id="652676"/>
    <lineage>
        <taxon>unclassified sequences</taxon>
        <taxon>metagenomes</taxon>
        <taxon>ecological metagenomes</taxon>
    </lineage>
</organism>
<dbReference type="CDD" id="cd03801">
    <property type="entry name" value="GT4_PimA-like"/>
    <property type="match status" value="1"/>
</dbReference>
<sequence>MKILQITNKVPFPEKDGGAIACMSLLKGLSLSGHDITLLAMSTLKHHITADELPAGIKKLADFRFVDVPAPITAVGALANLLFSKLPYNAQRFIDPGFSKYLVSILKEKEFDLIQLEGLYVCPYIPEIRKHTKALIAYRAHNIEFEIWGRTVKLAKGVKKIYFKLLSNRIKKFEKSWMDSYDLLIPITQRDGLILDKLGNTRPKHISQTGVDTLALVPDKKNLEYPSLFHIGSLEWAPNQEGLVWFIEKCWQSIHRKHPDLKFYVAGRRAPKWLIKKLDAPNVIFLGEIDDAHTFMNTKSIMVVPLFSGSGMRIKIIEGMALGKAIVSTTIGTEGIATTMGKNIVIADNQNEFVGAISRLTGDRELFDTIGGNAVLFIHENFNNLAIAEKLAEFYTKHLRWH</sequence>
<protein>
    <recommendedName>
        <fullName evidence="2">Glycosyltransferase subfamily 4-like N-terminal domain-containing protein</fullName>
    </recommendedName>
</protein>